<evidence type="ECO:0000256" key="6">
    <source>
        <dbReference type="ARBA" id="ARBA00023136"/>
    </source>
</evidence>
<accession>A0A2P6TJA2</accession>
<comment type="subcellular location">
    <subcellularLocation>
        <location evidence="1">Membrane</location>
    </subcellularLocation>
</comment>
<evidence type="ECO:0000313" key="9">
    <source>
        <dbReference type="EMBL" id="PRW39324.1"/>
    </source>
</evidence>
<dbReference type="AlphaFoldDB" id="A0A2P6TJA2"/>
<dbReference type="PANTHER" id="PTHR15858:SF0">
    <property type="entry name" value="IMMEDIATE EARLY RESPONSE 3-INTERACTING PROTEIN 1"/>
    <property type="match status" value="1"/>
</dbReference>
<sequence length="68" mass="7451">MNGLAIVNNERFLEPNNWGFSQLGNNPMGPSPNALKYQVIGTLHAAAYMRVPLIVINTIVVLVKLLFG</sequence>
<gene>
    <name evidence="9" type="ORF">C2E21_7004</name>
</gene>
<evidence type="ECO:0000313" key="10">
    <source>
        <dbReference type="Proteomes" id="UP000239899"/>
    </source>
</evidence>
<evidence type="ECO:0000256" key="3">
    <source>
        <dbReference type="ARBA" id="ARBA00022692"/>
    </source>
</evidence>
<protein>
    <submittedName>
        <fullName evidence="9">Immediate early response 3-interacting 1-like</fullName>
    </submittedName>
</protein>
<keyword evidence="5 8" id="KW-1133">Transmembrane helix</keyword>
<dbReference type="STRING" id="3076.A0A2P6TJA2"/>
<dbReference type="GO" id="GO:0005789">
    <property type="term" value="C:endoplasmic reticulum membrane"/>
    <property type="evidence" value="ECO:0007669"/>
    <property type="project" value="TreeGrafter"/>
</dbReference>
<dbReference type="GO" id="GO:0006888">
    <property type="term" value="P:endoplasmic reticulum to Golgi vesicle-mediated transport"/>
    <property type="evidence" value="ECO:0007669"/>
    <property type="project" value="TreeGrafter"/>
</dbReference>
<dbReference type="GO" id="GO:0000139">
    <property type="term" value="C:Golgi membrane"/>
    <property type="evidence" value="ECO:0007669"/>
    <property type="project" value="TreeGrafter"/>
</dbReference>
<evidence type="ECO:0000256" key="5">
    <source>
        <dbReference type="ARBA" id="ARBA00022989"/>
    </source>
</evidence>
<evidence type="ECO:0000256" key="4">
    <source>
        <dbReference type="ARBA" id="ARBA00022927"/>
    </source>
</evidence>
<keyword evidence="6 8" id="KW-0472">Membrane</keyword>
<evidence type="ECO:0000256" key="7">
    <source>
        <dbReference type="ARBA" id="ARBA00024203"/>
    </source>
</evidence>
<dbReference type="EMBL" id="LHPG02000014">
    <property type="protein sequence ID" value="PRW39324.1"/>
    <property type="molecule type" value="Genomic_DNA"/>
</dbReference>
<comment type="caution">
    <text evidence="9">The sequence shown here is derived from an EMBL/GenBank/DDBJ whole genome shotgun (WGS) entry which is preliminary data.</text>
</comment>
<dbReference type="GO" id="GO:0015031">
    <property type="term" value="P:protein transport"/>
    <property type="evidence" value="ECO:0007669"/>
    <property type="project" value="UniProtKB-KW"/>
</dbReference>
<feature type="transmembrane region" description="Helical" evidence="8">
    <location>
        <begin position="47"/>
        <end position="67"/>
    </location>
</feature>
<keyword evidence="4" id="KW-0653">Protein transport</keyword>
<name>A0A2P6TJA2_CHLSO</name>
<dbReference type="GO" id="GO:0030134">
    <property type="term" value="C:COPII-coated ER to Golgi transport vesicle"/>
    <property type="evidence" value="ECO:0007669"/>
    <property type="project" value="TreeGrafter"/>
</dbReference>
<comment type="similarity">
    <text evidence="7">Belongs to the YOS1 family.</text>
</comment>
<reference evidence="9 10" key="1">
    <citation type="journal article" date="2018" name="Plant J.">
        <title>Genome sequences of Chlorella sorokiniana UTEX 1602 and Micractinium conductrix SAG 241.80: implications to maltose excretion by a green alga.</title>
        <authorList>
            <person name="Arriola M.B."/>
            <person name="Velmurugan N."/>
            <person name="Zhang Y."/>
            <person name="Plunkett M.H."/>
            <person name="Hondzo H."/>
            <person name="Barney B.M."/>
        </authorList>
    </citation>
    <scope>NUCLEOTIDE SEQUENCE [LARGE SCALE GENOMIC DNA]</scope>
    <source>
        <strain evidence="10">UTEX 1602</strain>
    </source>
</reference>
<evidence type="ECO:0000256" key="1">
    <source>
        <dbReference type="ARBA" id="ARBA00004370"/>
    </source>
</evidence>
<evidence type="ECO:0000256" key="8">
    <source>
        <dbReference type="SAM" id="Phobius"/>
    </source>
</evidence>
<evidence type="ECO:0000256" key="2">
    <source>
        <dbReference type="ARBA" id="ARBA00022448"/>
    </source>
</evidence>
<keyword evidence="10" id="KW-1185">Reference proteome</keyword>
<keyword evidence="2" id="KW-0813">Transport</keyword>
<dbReference type="Proteomes" id="UP000239899">
    <property type="component" value="Unassembled WGS sequence"/>
</dbReference>
<dbReference type="PANTHER" id="PTHR15858">
    <property type="entry name" value="IMMEDIATE EARLY RESPONSE 3-INTERACTING PROTEIN 1"/>
    <property type="match status" value="1"/>
</dbReference>
<proteinExistence type="inferred from homology"/>
<keyword evidence="3 8" id="KW-0812">Transmembrane</keyword>
<organism evidence="9 10">
    <name type="scientific">Chlorella sorokiniana</name>
    <name type="common">Freshwater green alga</name>
    <dbReference type="NCBI Taxonomy" id="3076"/>
    <lineage>
        <taxon>Eukaryota</taxon>
        <taxon>Viridiplantae</taxon>
        <taxon>Chlorophyta</taxon>
        <taxon>core chlorophytes</taxon>
        <taxon>Trebouxiophyceae</taxon>
        <taxon>Chlorellales</taxon>
        <taxon>Chlorellaceae</taxon>
        <taxon>Chlorella clade</taxon>
        <taxon>Chlorella</taxon>
    </lineage>
</organism>
<dbReference type="InterPro" id="IPR013880">
    <property type="entry name" value="Yos1"/>
</dbReference>
<dbReference type="Pfam" id="PF08571">
    <property type="entry name" value="Yos1"/>
    <property type="match status" value="1"/>
</dbReference>
<dbReference type="OrthoDB" id="15356at2759"/>